<proteinExistence type="inferred from homology"/>
<keyword evidence="5 6" id="KW-0819">tRNA processing</keyword>
<evidence type="ECO:0000256" key="4">
    <source>
        <dbReference type="ARBA" id="ARBA00022691"/>
    </source>
</evidence>
<keyword evidence="4 6" id="KW-0949">S-adenosyl-L-methionine</keyword>
<dbReference type="HAMAP" id="MF_01872">
    <property type="entry name" value="tRNA_methyltr_YfiC"/>
    <property type="match status" value="1"/>
</dbReference>
<evidence type="ECO:0000313" key="9">
    <source>
        <dbReference type="Proteomes" id="UP000286482"/>
    </source>
</evidence>
<evidence type="ECO:0000256" key="3">
    <source>
        <dbReference type="ARBA" id="ARBA00022679"/>
    </source>
</evidence>
<evidence type="ECO:0000256" key="5">
    <source>
        <dbReference type="ARBA" id="ARBA00022694"/>
    </source>
</evidence>
<accession>A0A420E8G4</accession>
<reference evidence="8 9" key="1">
    <citation type="submission" date="2018-09" db="EMBL/GenBank/DDBJ databases">
        <authorList>
            <person name="Wang Z."/>
        </authorList>
    </citation>
    <scope>NUCLEOTIDE SEQUENCE [LARGE SCALE GENOMIC DNA]</scope>
    <source>
        <strain evidence="8 9">ALS 81</strain>
    </source>
</reference>
<dbReference type="InterPro" id="IPR022882">
    <property type="entry name" value="tRNA_adenine-N6_MeTrfase"/>
</dbReference>
<dbReference type="InterPro" id="IPR029063">
    <property type="entry name" value="SAM-dependent_MTases_sf"/>
</dbReference>
<dbReference type="SUPFAM" id="SSF53335">
    <property type="entry name" value="S-adenosyl-L-methionine-dependent methyltransferases"/>
    <property type="match status" value="1"/>
</dbReference>
<dbReference type="PANTHER" id="PTHR47739:SF1">
    <property type="entry name" value="TRNA1(VAL) (ADENINE(37)-N6)-METHYLTRANSFERASE"/>
    <property type="match status" value="1"/>
</dbReference>
<sequence>MFAHSDRPGFTFKRFHVAHDRCAMKVGTDGVLLGAWLAEQTAQRVLDIGCGSGLISLMLAQNFSSAIIDAIDIEAEAIGQAQENFKFSPWSQGLRAINTSLQDFQSCSYDLIVSNPPFFKAAHATSSRERHLARQDSQLPISDLFSHSHRLAHDNTLLGLVFPSHSMDKVAAAAQSYGWFLKQSTDVYTKASDEPHRCLSLWQRQALSCAPQCSNLVIHATDGGYSTDFIHLCGDFYLNM</sequence>
<gene>
    <name evidence="8" type="ORF">DBZ36_14830</name>
</gene>
<evidence type="ECO:0000256" key="2">
    <source>
        <dbReference type="ARBA" id="ARBA00022603"/>
    </source>
</evidence>
<dbReference type="EC" id="2.1.1.223" evidence="6"/>
<evidence type="ECO:0000256" key="6">
    <source>
        <dbReference type="HAMAP-Rule" id="MF_01872"/>
    </source>
</evidence>
<dbReference type="GO" id="GO:0032259">
    <property type="term" value="P:methylation"/>
    <property type="evidence" value="ECO:0007669"/>
    <property type="project" value="UniProtKB-KW"/>
</dbReference>
<dbReference type="PROSITE" id="PS00092">
    <property type="entry name" value="N6_MTASE"/>
    <property type="match status" value="1"/>
</dbReference>
<comment type="function">
    <text evidence="6">Specifically methylates the adenine in position 37 of tRNA(1)(Val) (anticodon cmo5UAC).</text>
</comment>
<dbReference type="GO" id="GO:0003676">
    <property type="term" value="F:nucleic acid binding"/>
    <property type="evidence" value="ECO:0007669"/>
    <property type="project" value="InterPro"/>
</dbReference>
<dbReference type="Gene3D" id="3.40.50.150">
    <property type="entry name" value="Vaccinia Virus protein VP39"/>
    <property type="match status" value="1"/>
</dbReference>
<comment type="caution">
    <text evidence="8">The sequence shown here is derived from an EMBL/GenBank/DDBJ whole genome shotgun (WGS) entry which is preliminary data.</text>
</comment>
<dbReference type="OrthoDB" id="5383291at2"/>
<organism evidence="8 9">
    <name type="scientific">Alginatibacterium sediminis</name>
    <dbReference type="NCBI Taxonomy" id="2164068"/>
    <lineage>
        <taxon>Bacteria</taxon>
        <taxon>Pseudomonadati</taxon>
        <taxon>Pseudomonadota</taxon>
        <taxon>Gammaproteobacteria</taxon>
        <taxon>Alteromonadales</taxon>
        <taxon>Alteromonadaceae</taxon>
        <taxon>Alginatibacterium</taxon>
    </lineage>
</organism>
<protein>
    <recommendedName>
        <fullName evidence="6">tRNA1(Val) (adenine(37)-N6)-methyltransferase</fullName>
        <ecNumber evidence="6">2.1.1.223</ecNumber>
    </recommendedName>
    <alternativeName>
        <fullName evidence="6">tRNA m6A37 methyltransferase</fullName>
    </alternativeName>
</protein>
<evidence type="ECO:0000259" key="7">
    <source>
        <dbReference type="Pfam" id="PF05175"/>
    </source>
</evidence>
<dbReference type="CDD" id="cd02440">
    <property type="entry name" value="AdoMet_MTases"/>
    <property type="match status" value="1"/>
</dbReference>
<keyword evidence="9" id="KW-1185">Reference proteome</keyword>
<dbReference type="GO" id="GO:0005737">
    <property type="term" value="C:cytoplasm"/>
    <property type="evidence" value="ECO:0007669"/>
    <property type="project" value="UniProtKB-SubCell"/>
</dbReference>
<keyword evidence="3 6" id="KW-0808">Transferase</keyword>
<dbReference type="InterPro" id="IPR002052">
    <property type="entry name" value="DNA_methylase_N6_adenine_CS"/>
</dbReference>
<feature type="domain" description="Methyltransferase small" evidence="7">
    <location>
        <begin position="32"/>
        <end position="126"/>
    </location>
</feature>
<comment type="subcellular location">
    <subcellularLocation>
        <location evidence="6">Cytoplasm</location>
    </subcellularLocation>
</comment>
<dbReference type="Pfam" id="PF05175">
    <property type="entry name" value="MTS"/>
    <property type="match status" value="1"/>
</dbReference>
<keyword evidence="1 6" id="KW-0963">Cytoplasm</keyword>
<dbReference type="GO" id="GO:0016430">
    <property type="term" value="F:tRNA (adenine-N6)-methyltransferase activity"/>
    <property type="evidence" value="ECO:0007669"/>
    <property type="project" value="UniProtKB-UniRule"/>
</dbReference>
<keyword evidence="2 6" id="KW-0489">Methyltransferase</keyword>
<dbReference type="Proteomes" id="UP000286482">
    <property type="component" value="Unassembled WGS sequence"/>
</dbReference>
<comment type="catalytic activity">
    <reaction evidence="6">
        <text>adenosine(37) in tRNA1(Val) + S-adenosyl-L-methionine = N(6)-methyladenosine(37) in tRNA1(Val) + S-adenosyl-L-homocysteine + H(+)</text>
        <dbReference type="Rhea" id="RHEA:43160"/>
        <dbReference type="Rhea" id="RHEA-COMP:10369"/>
        <dbReference type="Rhea" id="RHEA-COMP:10370"/>
        <dbReference type="ChEBI" id="CHEBI:15378"/>
        <dbReference type="ChEBI" id="CHEBI:57856"/>
        <dbReference type="ChEBI" id="CHEBI:59789"/>
        <dbReference type="ChEBI" id="CHEBI:74411"/>
        <dbReference type="ChEBI" id="CHEBI:74449"/>
        <dbReference type="EC" id="2.1.1.223"/>
    </reaction>
</comment>
<dbReference type="GO" id="GO:0008033">
    <property type="term" value="P:tRNA processing"/>
    <property type="evidence" value="ECO:0007669"/>
    <property type="project" value="UniProtKB-UniRule"/>
</dbReference>
<dbReference type="RefSeq" id="WP_120355743.1">
    <property type="nucleotide sequence ID" value="NZ_RAQO01000008.1"/>
</dbReference>
<comment type="similarity">
    <text evidence="6">Belongs to the methyltransferase superfamily. tRNA (adenine-N(6)-)-methyltransferase family.</text>
</comment>
<dbReference type="InterPro" id="IPR007848">
    <property type="entry name" value="Small_mtfrase_dom"/>
</dbReference>
<dbReference type="EMBL" id="RAQO01000008">
    <property type="protein sequence ID" value="RKF15657.1"/>
    <property type="molecule type" value="Genomic_DNA"/>
</dbReference>
<dbReference type="InterPro" id="IPR050210">
    <property type="entry name" value="tRNA_Adenine-N(6)_MTase"/>
</dbReference>
<name>A0A420E8G4_9ALTE</name>
<evidence type="ECO:0000313" key="8">
    <source>
        <dbReference type="EMBL" id="RKF15657.1"/>
    </source>
</evidence>
<evidence type="ECO:0000256" key="1">
    <source>
        <dbReference type="ARBA" id="ARBA00022490"/>
    </source>
</evidence>
<dbReference type="PANTHER" id="PTHR47739">
    <property type="entry name" value="TRNA1(VAL) (ADENINE(37)-N6)-METHYLTRANSFERASE"/>
    <property type="match status" value="1"/>
</dbReference>
<dbReference type="AlphaFoldDB" id="A0A420E8G4"/>